<feature type="repeat" description="WD" evidence="4">
    <location>
        <begin position="186"/>
        <end position="227"/>
    </location>
</feature>
<evidence type="ECO:0000256" key="4">
    <source>
        <dbReference type="PROSITE-ProRule" id="PRU00221"/>
    </source>
</evidence>
<feature type="repeat" description="WD" evidence="4">
    <location>
        <begin position="231"/>
        <end position="265"/>
    </location>
</feature>
<protein>
    <submittedName>
        <fullName evidence="5">Actin-interacting protein 1</fullName>
    </submittedName>
</protein>
<dbReference type="PROSITE" id="PS50294">
    <property type="entry name" value="WD_REPEATS_REGION"/>
    <property type="match status" value="5"/>
</dbReference>
<keyword evidence="6" id="KW-1185">Reference proteome</keyword>
<name>A0AAV4H6V0_9GAST</name>
<gene>
    <name evidence="5" type="ORF">ElyMa_006220200</name>
</gene>
<dbReference type="GO" id="GO:0040011">
    <property type="term" value="P:locomotion"/>
    <property type="evidence" value="ECO:0007669"/>
    <property type="project" value="TreeGrafter"/>
</dbReference>
<dbReference type="GO" id="GO:0051015">
    <property type="term" value="F:actin filament binding"/>
    <property type="evidence" value="ECO:0007669"/>
    <property type="project" value="TreeGrafter"/>
</dbReference>
<comment type="caution">
    <text evidence="5">The sequence shown here is derived from an EMBL/GenBank/DDBJ whole genome shotgun (WGS) entry which is preliminary data.</text>
</comment>
<organism evidence="5 6">
    <name type="scientific">Elysia marginata</name>
    <dbReference type="NCBI Taxonomy" id="1093978"/>
    <lineage>
        <taxon>Eukaryota</taxon>
        <taxon>Metazoa</taxon>
        <taxon>Spiralia</taxon>
        <taxon>Lophotrochozoa</taxon>
        <taxon>Mollusca</taxon>
        <taxon>Gastropoda</taxon>
        <taxon>Heterobranchia</taxon>
        <taxon>Euthyneura</taxon>
        <taxon>Panpulmonata</taxon>
        <taxon>Sacoglossa</taxon>
        <taxon>Placobranchoidea</taxon>
        <taxon>Plakobranchidae</taxon>
        <taxon>Elysia</taxon>
    </lineage>
</organism>
<dbReference type="InterPro" id="IPR019775">
    <property type="entry name" value="WD40_repeat_CS"/>
</dbReference>
<dbReference type="PROSITE" id="PS00678">
    <property type="entry name" value="WD_REPEATS_1"/>
    <property type="match status" value="2"/>
</dbReference>
<evidence type="ECO:0000313" key="6">
    <source>
        <dbReference type="Proteomes" id="UP000762676"/>
    </source>
</evidence>
<evidence type="ECO:0000313" key="5">
    <source>
        <dbReference type="EMBL" id="GFR93190.1"/>
    </source>
</evidence>
<keyword evidence="2" id="KW-0677">Repeat</keyword>
<dbReference type="PANTHER" id="PTHR19856:SF0">
    <property type="entry name" value="WD REPEAT-CONTAINING PROTEIN 1"/>
    <property type="match status" value="1"/>
</dbReference>
<dbReference type="FunFam" id="2.130.10.10:FF:000102">
    <property type="entry name" value="Actin-interacting protein 1"/>
    <property type="match status" value="1"/>
</dbReference>
<dbReference type="Pfam" id="PF00400">
    <property type="entry name" value="WD40"/>
    <property type="match status" value="7"/>
</dbReference>
<dbReference type="InterPro" id="IPR020472">
    <property type="entry name" value="WD40_PAC1"/>
</dbReference>
<feature type="repeat" description="WD" evidence="4">
    <location>
        <begin position="55"/>
        <end position="96"/>
    </location>
</feature>
<accession>A0AAV4H6V0</accession>
<feature type="repeat" description="WD" evidence="4">
    <location>
        <begin position="469"/>
        <end position="502"/>
    </location>
</feature>
<dbReference type="PANTHER" id="PTHR19856">
    <property type="entry name" value="WD-REPEATCONTAINING PROTEIN WDR1"/>
    <property type="match status" value="1"/>
</dbReference>
<comment type="similarity">
    <text evidence="3">Belongs to the WD repeat AIP1 family.</text>
</comment>
<dbReference type="InterPro" id="IPR036322">
    <property type="entry name" value="WD40_repeat_dom_sf"/>
</dbReference>
<evidence type="ECO:0000256" key="1">
    <source>
        <dbReference type="ARBA" id="ARBA00022574"/>
    </source>
</evidence>
<dbReference type="PROSITE" id="PS50082">
    <property type="entry name" value="WD_REPEATS_2"/>
    <property type="match status" value="6"/>
</dbReference>
<dbReference type="Proteomes" id="UP000762676">
    <property type="component" value="Unassembled WGS sequence"/>
</dbReference>
<reference evidence="5 6" key="1">
    <citation type="journal article" date="2021" name="Elife">
        <title>Chloroplast acquisition without the gene transfer in kleptoplastic sea slugs, Plakobranchus ocellatus.</title>
        <authorList>
            <person name="Maeda T."/>
            <person name="Takahashi S."/>
            <person name="Yoshida T."/>
            <person name="Shimamura S."/>
            <person name="Takaki Y."/>
            <person name="Nagai Y."/>
            <person name="Toyoda A."/>
            <person name="Suzuki Y."/>
            <person name="Arimoto A."/>
            <person name="Ishii H."/>
            <person name="Satoh N."/>
            <person name="Nishiyama T."/>
            <person name="Hasebe M."/>
            <person name="Maruyama T."/>
            <person name="Minagawa J."/>
            <person name="Obokata J."/>
            <person name="Shigenobu S."/>
        </authorList>
    </citation>
    <scope>NUCLEOTIDE SEQUENCE [LARGE SCALE GENOMIC DNA]</scope>
</reference>
<dbReference type="CDD" id="cd00200">
    <property type="entry name" value="WD40"/>
    <property type="match status" value="1"/>
</dbReference>
<sequence length="547" mass="60586">MSTFTLKSTYASLPRTTRGQALVINGDPKGENFLYCNSSNVYIRNIENSSVSDVYHEHSKETTVAKYSPSRFYIASADKEGKVRVWDTVNQEHILKKEHHALSGAIKDLDWTMDSQKIIVVGEGRERFARAFTFDSGNSVGDMTGHVKSINAVAIKQSRPMRAATGSEDYTTVFYEGPPFKFKCTKPEHTNFVNCVRYSPDGSIFISGGSDGKLFMYDGSTSDFIAEIGEPKAHGGSIFAICFSQDGKKLLSASGDKTAKIWNIEERVVETEFVLGKQVNDMQLGCLWQGNNMITVSLSGYINYLDPENPNQPKKIIKGHNKPITSVVVTEDGSRMYSAGSDGLIISWDAKTSDCDDFKGKGHTNQVSDMVLDGDYLITVSMDDTIRFNSLQSLDYGINPSGTEVAVGSRTRLYIFSLNNGTLSEVKTLPAQEVMDVQYSPDGAYLVAARNKALMYNLAEWKDEIGNWGEQHTAKITCLKWSPDSRRFVTASLDSYLVLWELGKFVGEKPTVKAHPLSHVNKIGWLDNNTIVTAGQDSNLKIWAVSE</sequence>
<dbReference type="InterPro" id="IPR015943">
    <property type="entry name" value="WD40/YVTN_repeat-like_dom_sf"/>
</dbReference>
<feature type="repeat" description="WD" evidence="4">
    <location>
        <begin position="317"/>
        <end position="358"/>
    </location>
</feature>
<dbReference type="SUPFAM" id="SSF50978">
    <property type="entry name" value="WD40 repeat-like"/>
    <property type="match status" value="3"/>
</dbReference>
<dbReference type="PRINTS" id="PR00320">
    <property type="entry name" value="GPROTEINBRPT"/>
</dbReference>
<dbReference type="SMART" id="SM00320">
    <property type="entry name" value="WD40"/>
    <property type="match status" value="9"/>
</dbReference>
<proteinExistence type="inferred from homology"/>
<feature type="repeat" description="WD" evidence="4">
    <location>
        <begin position="527"/>
        <end position="547"/>
    </location>
</feature>
<keyword evidence="1 4" id="KW-0853">WD repeat</keyword>
<dbReference type="GO" id="GO:0030864">
    <property type="term" value="C:cortical actin cytoskeleton"/>
    <property type="evidence" value="ECO:0007669"/>
    <property type="project" value="TreeGrafter"/>
</dbReference>
<evidence type="ECO:0000256" key="3">
    <source>
        <dbReference type="ARBA" id="ARBA00038366"/>
    </source>
</evidence>
<dbReference type="InterPro" id="IPR001680">
    <property type="entry name" value="WD40_rpt"/>
</dbReference>
<dbReference type="Gene3D" id="2.130.10.10">
    <property type="entry name" value="YVTN repeat-like/Quinoprotein amine dehydrogenase"/>
    <property type="match status" value="3"/>
</dbReference>
<dbReference type="GO" id="GO:0030042">
    <property type="term" value="P:actin filament depolymerization"/>
    <property type="evidence" value="ECO:0007669"/>
    <property type="project" value="TreeGrafter"/>
</dbReference>
<dbReference type="AlphaFoldDB" id="A0AAV4H6V0"/>
<evidence type="ECO:0000256" key="2">
    <source>
        <dbReference type="ARBA" id="ARBA00022737"/>
    </source>
</evidence>
<dbReference type="EMBL" id="BMAT01012486">
    <property type="protein sequence ID" value="GFR93190.1"/>
    <property type="molecule type" value="Genomic_DNA"/>
</dbReference>